<gene>
    <name evidence="1" type="ORF">FRX48_05590</name>
</gene>
<name>A0A5M8PLC7_9LECA</name>
<organism evidence="1 2">
    <name type="scientific">Lasallia pustulata</name>
    <dbReference type="NCBI Taxonomy" id="136370"/>
    <lineage>
        <taxon>Eukaryota</taxon>
        <taxon>Fungi</taxon>
        <taxon>Dikarya</taxon>
        <taxon>Ascomycota</taxon>
        <taxon>Pezizomycotina</taxon>
        <taxon>Lecanoromycetes</taxon>
        <taxon>OSLEUM clade</taxon>
        <taxon>Umbilicariomycetidae</taxon>
        <taxon>Umbilicariales</taxon>
        <taxon>Umbilicariaceae</taxon>
        <taxon>Lasallia</taxon>
    </lineage>
</organism>
<comment type="caution">
    <text evidence="1">The sequence shown here is derived from an EMBL/GenBank/DDBJ whole genome shotgun (WGS) entry which is preliminary data.</text>
</comment>
<evidence type="ECO:0000313" key="1">
    <source>
        <dbReference type="EMBL" id="KAA6410169.1"/>
    </source>
</evidence>
<evidence type="ECO:0000313" key="2">
    <source>
        <dbReference type="Proteomes" id="UP000324767"/>
    </source>
</evidence>
<dbReference type="EMBL" id="VXIT01000009">
    <property type="protein sequence ID" value="KAA6410169.1"/>
    <property type="molecule type" value="Genomic_DNA"/>
</dbReference>
<accession>A0A5M8PLC7</accession>
<reference evidence="1 2" key="1">
    <citation type="submission" date="2019-09" db="EMBL/GenBank/DDBJ databases">
        <title>The hologenome of the rock-dwelling lichen Lasallia pustulata.</title>
        <authorList>
            <person name="Greshake Tzovaras B."/>
            <person name="Segers F."/>
            <person name="Bicker A."/>
            <person name="Dal Grande F."/>
            <person name="Otte J."/>
            <person name="Hankeln T."/>
            <person name="Schmitt I."/>
            <person name="Ebersberger I."/>
        </authorList>
    </citation>
    <scope>NUCLEOTIDE SEQUENCE [LARGE SCALE GENOMIC DNA]</scope>
    <source>
        <strain evidence="1">A1-1</strain>
    </source>
</reference>
<dbReference type="AlphaFoldDB" id="A0A5M8PLC7"/>
<sequence length="123" mass="14218">MAKSTETPPFKPTTKELREILADALALYNDLLELHEKHTQRYMAAHEVVHTVNTCIELLGRRAHLLALPEEEYEWMKGAYEEGKEESGRLMIEDREAVRKIRLQLKDIEEEVRGRCDVAGMIA</sequence>
<dbReference type="Proteomes" id="UP000324767">
    <property type="component" value="Unassembled WGS sequence"/>
</dbReference>
<protein>
    <submittedName>
        <fullName evidence="1">Uncharacterized protein</fullName>
    </submittedName>
</protein>
<proteinExistence type="predicted"/>